<dbReference type="EC" id="5.3.1.9" evidence="8"/>
<sequence>MLKFDFTYTLAENVQGGLGTAEIDSYSTKVEEFLKKLDENKPGFVNAVLTRKWIDSVNELSDFIFTFDNLVVLGIGGSALGNIAIQNALRPANWNSLSVDERNGYLRIFVVDNVDPDYLSSVLDCVDPKTTLFNIISKSGTTAEPMANYLIVRGLLESYGLDPKEHLIFTTDPEKGVLRRLGRAEGIRMLEIPPDVGGRFSVLTPVGLLSAKAAGVDIEELIIGAKDAYEKTINSSLWENPAALIAVTHYLHYLKKRNISVMMAYSNRLYYLADWYRQLWAESLGKMYDNDGNKVHVGQTPVKALGAVDQHSQVQLYNEGPDDKVITFLRTEQFDREITIPKIHENEPELAYLGGKKLSTLLNSEQLGTQLALAKHGRPSITITFPKIDEYHIAQFIMYYELATVIAGHLFNINPYDQPGVELGKKITYALMGRQGFEEYNYSDSAQKRVEIE</sequence>
<comment type="function">
    <text evidence="8">Catalyzes the reversible isomerization of glucose-6-phosphate to fructose-6-phosphate.</text>
</comment>
<comment type="subcellular location">
    <subcellularLocation>
        <location evidence="8">Cytoplasm</location>
    </subcellularLocation>
</comment>
<evidence type="ECO:0000313" key="10">
    <source>
        <dbReference type="EMBL" id="ANE40697.1"/>
    </source>
</evidence>
<keyword evidence="5 8" id="KW-0324">Glycolysis</keyword>
<dbReference type="InterPro" id="IPR046348">
    <property type="entry name" value="SIS_dom_sf"/>
</dbReference>
<feature type="active site" description="Proton donor" evidence="8">
    <location>
        <position position="282"/>
    </location>
</feature>
<keyword evidence="6 8" id="KW-0413">Isomerase</keyword>
<dbReference type="AlphaFoldDB" id="A0A172T121"/>
<dbReference type="PROSITE" id="PS51463">
    <property type="entry name" value="P_GLUCOSE_ISOMERASE_3"/>
    <property type="match status" value="1"/>
</dbReference>
<dbReference type="Proteomes" id="UP000077096">
    <property type="component" value="Chromosome"/>
</dbReference>
<dbReference type="KEGG" id="fng:JM64_00655"/>
<dbReference type="GO" id="GO:0006096">
    <property type="term" value="P:glycolytic process"/>
    <property type="evidence" value="ECO:0007669"/>
    <property type="project" value="UniProtKB-UniRule"/>
</dbReference>
<organism evidence="10 11">
    <name type="scientific">Fervidobacterium pennivorans</name>
    <dbReference type="NCBI Taxonomy" id="93466"/>
    <lineage>
        <taxon>Bacteria</taxon>
        <taxon>Thermotogati</taxon>
        <taxon>Thermotogota</taxon>
        <taxon>Thermotogae</taxon>
        <taxon>Thermotogales</taxon>
        <taxon>Fervidobacteriaceae</taxon>
        <taxon>Fervidobacterium</taxon>
    </lineage>
</organism>
<dbReference type="PATRIC" id="fig|93466.3.peg.129"/>
<evidence type="ECO:0000256" key="8">
    <source>
        <dbReference type="HAMAP-Rule" id="MF_00473"/>
    </source>
</evidence>
<dbReference type="OrthoDB" id="140919at2"/>
<evidence type="ECO:0000256" key="7">
    <source>
        <dbReference type="ARBA" id="ARBA00029321"/>
    </source>
</evidence>
<dbReference type="InterPro" id="IPR001672">
    <property type="entry name" value="G6P_Isomerase"/>
</dbReference>
<evidence type="ECO:0000256" key="6">
    <source>
        <dbReference type="ARBA" id="ARBA00023235"/>
    </source>
</evidence>
<evidence type="ECO:0000313" key="11">
    <source>
        <dbReference type="Proteomes" id="UP000077096"/>
    </source>
</evidence>
<dbReference type="GO" id="GO:0097367">
    <property type="term" value="F:carbohydrate derivative binding"/>
    <property type="evidence" value="ECO:0007669"/>
    <property type="project" value="InterPro"/>
</dbReference>
<dbReference type="SUPFAM" id="SSF53697">
    <property type="entry name" value="SIS domain"/>
    <property type="match status" value="1"/>
</dbReference>
<evidence type="ECO:0000256" key="1">
    <source>
        <dbReference type="ARBA" id="ARBA00004926"/>
    </source>
</evidence>
<gene>
    <name evidence="8" type="primary">pgi</name>
    <name evidence="10" type="ORF">JM64_00655</name>
</gene>
<dbReference type="CDD" id="cd05016">
    <property type="entry name" value="SIS_PGI_2"/>
    <property type="match status" value="1"/>
</dbReference>
<comment type="pathway">
    <text evidence="8">Carbohydrate biosynthesis; gluconeogenesis.</text>
</comment>
<comment type="pathway">
    <text evidence="1 8 9">Carbohydrate degradation; glycolysis; D-glyceraldehyde 3-phosphate and glycerone phosphate from D-glucose: step 2/4.</text>
</comment>
<protein>
    <recommendedName>
        <fullName evidence="8">Glucose-6-phosphate isomerase</fullName>
        <shortName evidence="8">GPI</shortName>
        <ecNumber evidence="8">5.3.1.9</ecNumber>
    </recommendedName>
    <alternativeName>
        <fullName evidence="8">Phosphoglucose isomerase</fullName>
        <shortName evidence="8">PGI</shortName>
    </alternativeName>
    <alternativeName>
        <fullName evidence="8">Phosphohexose isomerase</fullName>
        <shortName evidence="8">PHI</shortName>
    </alternativeName>
</protein>
<dbReference type="HAMAP" id="MF_00473">
    <property type="entry name" value="G6P_isomerase"/>
    <property type="match status" value="1"/>
</dbReference>
<dbReference type="GO" id="GO:0004347">
    <property type="term" value="F:glucose-6-phosphate isomerase activity"/>
    <property type="evidence" value="ECO:0007669"/>
    <property type="project" value="UniProtKB-UniRule"/>
</dbReference>
<dbReference type="PROSITE" id="PS00174">
    <property type="entry name" value="P_GLUCOSE_ISOMERASE_2"/>
    <property type="match status" value="1"/>
</dbReference>
<dbReference type="UniPathway" id="UPA00138"/>
<comment type="catalytic activity">
    <reaction evidence="7 8 9">
        <text>alpha-D-glucose 6-phosphate = beta-D-fructose 6-phosphate</text>
        <dbReference type="Rhea" id="RHEA:11816"/>
        <dbReference type="ChEBI" id="CHEBI:57634"/>
        <dbReference type="ChEBI" id="CHEBI:58225"/>
        <dbReference type="EC" id="5.3.1.9"/>
    </reaction>
</comment>
<dbReference type="UniPathway" id="UPA00109">
    <property type="reaction ID" value="UER00181"/>
</dbReference>
<evidence type="ECO:0000256" key="3">
    <source>
        <dbReference type="ARBA" id="ARBA00022432"/>
    </source>
</evidence>
<evidence type="ECO:0000256" key="5">
    <source>
        <dbReference type="ARBA" id="ARBA00023152"/>
    </source>
</evidence>
<dbReference type="CDD" id="cd05015">
    <property type="entry name" value="SIS_PGI_1"/>
    <property type="match status" value="1"/>
</dbReference>
<reference evidence="10 11" key="1">
    <citation type="submission" date="2014-08" db="EMBL/GenBank/DDBJ databases">
        <title>Fervidobacterium pennivorans DYC genome.</title>
        <authorList>
            <person name="Wushke S."/>
        </authorList>
    </citation>
    <scope>NUCLEOTIDE SEQUENCE [LARGE SCALE GENOMIC DNA]</scope>
    <source>
        <strain evidence="10 11">DYC</strain>
    </source>
</reference>
<dbReference type="GO" id="GO:0006094">
    <property type="term" value="P:gluconeogenesis"/>
    <property type="evidence" value="ECO:0007669"/>
    <property type="project" value="UniProtKB-UniRule"/>
</dbReference>
<proteinExistence type="inferred from homology"/>
<dbReference type="GO" id="GO:0005829">
    <property type="term" value="C:cytosol"/>
    <property type="evidence" value="ECO:0007669"/>
    <property type="project" value="TreeGrafter"/>
</dbReference>
<evidence type="ECO:0000256" key="2">
    <source>
        <dbReference type="ARBA" id="ARBA00006604"/>
    </source>
</evidence>
<dbReference type="PRINTS" id="PR00662">
    <property type="entry name" value="G6PISOMERASE"/>
</dbReference>
<keyword evidence="3 8" id="KW-0312">Gluconeogenesis</keyword>
<evidence type="ECO:0000256" key="4">
    <source>
        <dbReference type="ARBA" id="ARBA00022490"/>
    </source>
</evidence>
<dbReference type="PANTHER" id="PTHR11469:SF1">
    <property type="entry name" value="GLUCOSE-6-PHOSPHATE ISOMERASE"/>
    <property type="match status" value="1"/>
</dbReference>
<evidence type="ECO:0000256" key="9">
    <source>
        <dbReference type="RuleBase" id="RU000612"/>
    </source>
</evidence>
<dbReference type="GO" id="GO:0051156">
    <property type="term" value="P:glucose 6-phosphate metabolic process"/>
    <property type="evidence" value="ECO:0007669"/>
    <property type="project" value="TreeGrafter"/>
</dbReference>
<feature type="active site" evidence="8">
    <location>
        <position position="311"/>
    </location>
</feature>
<feature type="active site" evidence="8">
    <location>
        <position position="425"/>
    </location>
</feature>
<accession>A0A172T121</accession>
<dbReference type="FunFam" id="3.40.50.10490:FF:000071">
    <property type="entry name" value="Glucose-6-phosphate isomerase"/>
    <property type="match status" value="1"/>
</dbReference>
<dbReference type="InterPro" id="IPR018189">
    <property type="entry name" value="Phosphoglucose_isomerase_CS"/>
</dbReference>
<dbReference type="FunFam" id="3.40.50.10490:FF:000016">
    <property type="entry name" value="Glucose-6-phosphate isomerase"/>
    <property type="match status" value="1"/>
</dbReference>
<dbReference type="Pfam" id="PF00342">
    <property type="entry name" value="PGI"/>
    <property type="match status" value="1"/>
</dbReference>
<comment type="similarity">
    <text evidence="2 8 9">Belongs to the GPI family.</text>
</comment>
<dbReference type="PANTHER" id="PTHR11469">
    <property type="entry name" value="GLUCOSE-6-PHOSPHATE ISOMERASE"/>
    <property type="match status" value="1"/>
</dbReference>
<dbReference type="EMBL" id="CP011393">
    <property type="protein sequence ID" value="ANE40697.1"/>
    <property type="molecule type" value="Genomic_DNA"/>
</dbReference>
<dbReference type="InterPro" id="IPR035476">
    <property type="entry name" value="SIS_PGI_1"/>
</dbReference>
<dbReference type="GO" id="GO:0048029">
    <property type="term" value="F:monosaccharide binding"/>
    <property type="evidence" value="ECO:0007669"/>
    <property type="project" value="TreeGrafter"/>
</dbReference>
<dbReference type="InterPro" id="IPR035482">
    <property type="entry name" value="SIS_PGI_2"/>
</dbReference>
<dbReference type="Gene3D" id="3.40.50.10490">
    <property type="entry name" value="Glucose-6-phosphate isomerase like protein, domain 1"/>
    <property type="match status" value="2"/>
</dbReference>
<keyword evidence="4 8" id="KW-0963">Cytoplasm</keyword>
<name>A0A172T121_FERPE</name>